<sequence>MAEVIGIRFKRAGRVYYFDPAGIDLEVNDHVVVKTARGL</sequence>
<reference evidence="1" key="1">
    <citation type="journal article" date="2014" name="Front. Microbiol.">
        <title>High frequency of phylogenetically diverse reductive dehalogenase-homologous genes in deep subseafloor sedimentary metagenomes.</title>
        <authorList>
            <person name="Kawai M."/>
            <person name="Futagami T."/>
            <person name="Toyoda A."/>
            <person name="Takaki Y."/>
            <person name="Nishi S."/>
            <person name="Hori S."/>
            <person name="Arai W."/>
            <person name="Tsubouchi T."/>
            <person name="Morono Y."/>
            <person name="Uchiyama I."/>
            <person name="Ito T."/>
            <person name="Fujiyama A."/>
            <person name="Inagaki F."/>
            <person name="Takami H."/>
        </authorList>
    </citation>
    <scope>NUCLEOTIDE SEQUENCE</scope>
    <source>
        <strain evidence="1">Expedition CK06-06</strain>
    </source>
</reference>
<name>X0TIE8_9ZZZZ</name>
<proteinExistence type="predicted"/>
<organism evidence="1">
    <name type="scientific">marine sediment metagenome</name>
    <dbReference type="NCBI Taxonomy" id="412755"/>
    <lineage>
        <taxon>unclassified sequences</taxon>
        <taxon>metagenomes</taxon>
        <taxon>ecological metagenomes</taxon>
    </lineage>
</organism>
<comment type="caution">
    <text evidence="1">The sequence shown here is derived from an EMBL/GenBank/DDBJ whole genome shotgun (WGS) entry which is preliminary data.</text>
</comment>
<dbReference type="AlphaFoldDB" id="X0TIE8"/>
<evidence type="ECO:0008006" key="2">
    <source>
        <dbReference type="Google" id="ProtNLM"/>
    </source>
</evidence>
<evidence type="ECO:0000313" key="1">
    <source>
        <dbReference type="EMBL" id="GAF87026.1"/>
    </source>
</evidence>
<gene>
    <name evidence="1" type="ORF">S01H1_30915</name>
</gene>
<protein>
    <recommendedName>
        <fullName evidence="2">PSP1 C-terminal domain-containing protein</fullName>
    </recommendedName>
</protein>
<feature type="non-terminal residue" evidence="1">
    <location>
        <position position="39"/>
    </location>
</feature>
<accession>X0TIE8</accession>
<dbReference type="EMBL" id="BARS01019053">
    <property type="protein sequence ID" value="GAF87026.1"/>
    <property type="molecule type" value="Genomic_DNA"/>
</dbReference>